<name>A0ACA9K9G8_9GLOM</name>
<sequence length="111" mass="14229">MKKKYIYKYDIIFKPDNPKNKSYYLRIEFMQDKRKHMIEKYHRKKENLERLLEKYKLEFKEYNDRIDENKKKRKEIEKILFDENNSFIVDYELLKKLRIWMKEGKTKIYLF</sequence>
<evidence type="ECO:0000313" key="1">
    <source>
        <dbReference type="EMBL" id="CAG8460115.1"/>
    </source>
</evidence>
<gene>
    <name evidence="1" type="ORF">SCALOS_LOCUS1574</name>
</gene>
<organism evidence="1 2">
    <name type="scientific">Scutellospora calospora</name>
    <dbReference type="NCBI Taxonomy" id="85575"/>
    <lineage>
        <taxon>Eukaryota</taxon>
        <taxon>Fungi</taxon>
        <taxon>Fungi incertae sedis</taxon>
        <taxon>Mucoromycota</taxon>
        <taxon>Glomeromycotina</taxon>
        <taxon>Glomeromycetes</taxon>
        <taxon>Diversisporales</taxon>
        <taxon>Gigasporaceae</taxon>
        <taxon>Scutellospora</taxon>
    </lineage>
</organism>
<proteinExistence type="predicted"/>
<keyword evidence="2" id="KW-1185">Reference proteome</keyword>
<dbReference type="Proteomes" id="UP000789860">
    <property type="component" value="Unassembled WGS sequence"/>
</dbReference>
<reference evidence="1" key="1">
    <citation type="submission" date="2021-06" db="EMBL/GenBank/DDBJ databases">
        <authorList>
            <person name="Kallberg Y."/>
            <person name="Tangrot J."/>
            <person name="Rosling A."/>
        </authorList>
    </citation>
    <scope>NUCLEOTIDE SEQUENCE</scope>
    <source>
        <strain evidence="1">AU212A</strain>
    </source>
</reference>
<evidence type="ECO:0000313" key="2">
    <source>
        <dbReference type="Proteomes" id="UP000789860"/>
    </source>
</evidence>
<comment type="caution">
    <text evidence="1">The sequence shown here is derived from an EMBL/GenBank/DDBJ whole genome shotgun (WGS) entry which is preliminary data.</text>
</comment>
<accession>A0ACA9K9G8</accession>
<protein>
    <submittedName>
        <fullName evidence="1">3313_t:CDS:1</fullName>
    </submittedName>
</protein>
<dbReference type="EMBL" id="CAJVPM010001124">
    <property type="protein sequence ID" value="CAG8460115.1"/>
    <property type="molecule type" value="Genomic_DNA"/>
</dbReference>